<keyword evidence="1" id="KW-0812">Transmembrane</keyword>
<dbReference type="Proteomes" id="UP001432216">
    <property type="component" value="Chromosome 8"/>
</dbReference>
<sequence length="106" mass="12254">MHKIQLFCKPISAGSDKFCAELKPNWVWEEKAPPSPEKGPYGVAASNVRLYRRLLVLRIVYMMFIFELASLTARTAKFMSQVAFNGVLMQKADHSQQDQCTRKFRR</sequence>
<dbReference type="RefSeq" id="XP_064722898.1">
    <property type="nucleotide sequence ID" value="XM_064866826.1"/>
</dbReference>
<protein>
    <submittedName>
        <fullName evidence="2">Uncharacterized protein</fullName>
    </submittedName>
</protein>
<keyword evidence="1" id="KW-1133">Transmembrane helix</keyword>
<organism evidence="2 3">
    <name type="scientific">Cryptococcus decagattii</name>
    <dbReference type="NCBI Taxonomy" id="1859122"/>
    <lineage>
        <taxon>Eukaryota</taxon>
        <taxon>Fungi</taxon>
        <taxon>Dikarya</taxon>
        <taxon>Basidiomycota</taxon>
        <taxon>Agaricomycotina</taxon>
        <taxon>Tremellomycetes</taxon>
        <taxon>Tremellales</taxon>
        <taxon>Cryptococcaceae</taxon>
        <taxon>Cryptococcus</taxon>
        <taxon>Cryptococcus gattii species complex</taxon>
    </lineage>
</organism>
<keyword evidence="3" id="KW-1185">Reference proteome</keyword>
<proteinExistence type="predicted"/>
<keyword evidence="1" id="KW-0472">Membrane</keyword>
<evidence type="ECO:0000313" key="2">
    <source>
        <dbReference type="EMBL" id="WVO23659.1"/>
    </source>
</evidence>
<gene>
    <name evidence="2" type="ORF">IAS62_005014</name>
</gene>
<name>A0ABZ2AZN7_9TREE</name>
<dbReference type="GeneID" id="89991785"/>
<dbReference type="EMBL" id="CP143813">
    <property type="protein sequence ID" value="WVO23659.1"/>
    <property type="molecule type" value="Genomic_DNA"/>
</dbReference>
<feature type="transmembrane region" description="Helical" evidence="1">
    <location>
        <begin position="55"/>
        <end position="73"/>
    </location>
</feature>
<accession>A0ABZ2AZN7</accession>
<reference evidence="2 3" key="1">
    <citation type="submission" date="2024-01" db="EMBL/GenBank/DDBJ databases">
        <title>Comparative genomics of Cryptococcus and Kwoniella reveals pathogenesis evolution and contrasting modes of karyotype evolution via chromosome fusion or intercentromeric recombination.</title>
        <authorList>
            <person name="Coelho M.A."/>
            <person name="David-Palma M."/>
            <person name="Shea T."/>
            <person name="Bowers K."/>
            <person name="McGinley-Smith S."/>
            <person name="Mohammad A.W."/>
            <person name="Gnirke A."/>
            <person name="Yurkov A.M."/>
            <person name="Nowrousian M."/>
            <person name="Sun S."/>
            <person name="Cuomo C.A."/>
            <person name="Heitman J."/>
        </authorList>
    </citation>
    <scope>NUCLEOTIDE SEQUENCE [LARGE SCALE GENOMIC DNA]</scope>
    <source>
        <strain evidence="2 3">7685027</strain>
    </source>
</reference>
<evidence type="ECO:0000313" key="3">
    <source>
        <dbReference type="Proteomes" id="UP001432216"/>
    </source>
</evidence>
<evidence type="ECO:0000256" key="1">
    <source>
        <dbReference type="SAM" id="Phobius"/>
    </source>
</evidence>